<proteinExistence type="predicted"/>
<evidence type="ECO:0000256" key="3">
    <source>
        <dbReference type="ARBA" id="ARBA00022737"/>
    </source>
</evidence>
<dbReference type="InterPro" id="IPR036770">
    <property type="entry name" value="Ankyrin_rpt-contain_sf"/>
</dbReference>
<feature type="domain" description="PGG" evidence="9">
    <location>
        <begin position="445"/>
        <end position="501"/>
    </location>
</feature>
<dbReference type="PANTHER" id="PTHR24186:SF50">
    <property type="entry name" value="ANKYRIN REPEAT-CONTAINING PROTEIN ITN1-LIKE ISOFORM X1"/>
    <property type="match status" value="1"/>
</dbReference>
<evidence type="ECO:0000256" key="4">
    <source>
        <dbReference type="ARBA" id="ARBA00022989"/>
    </source>
</evidence>
<accession>A0A6V7PJT4</accession>
<dbReference type="Pfam" id="PF13962">
    <property type="entry name" value="PGG"/>
    <property type="match status" value="2"/>
</dbReference>
<keyword evidence="3" id="KW-0677">Repeat</keyword>
<dbReference type="SMART" id="SM00248">
    <property type="entry name" value="ANK"/>
    <property type="match status" value="6"/>
</dbReference>
<feature type="transmembrane region" description="Helical" evidence="8">
    <location>
        <begin position="474"/>
        <end position="496"/>
    </location>
</feature>
<keyword evidence="2 8" id="KW-0812">Transmembrane</keyword>
<evidence type="ECO:0000256" key="1">
    <source>
        <dbReference type="ARBA" id="ARBA00004141"/>
    </source>
</evidence>
<keyword evidence="6 8" id="KW-0472">Membrane</keyword>
<dbReference type="PANTHER" id="PTHR24186">
    <property type="entry name" value="PROTEIN PHOSPHATASE 1 REGULATORY SUBUNIT"/>
    <property type="match status" value="1"/>
</dbReference>
<dbReference type="PROSITE" id="PS50088">
    <property type="entry name" value="ANK_REPEAT"/>
    <property type="match status" value="3"/>
</dbReference>
<sequence length="516" mass="56013">MATAARADAEGIHNPITNCDHTMLERQRKYVNYKLLEALQRRDQTMFEPQREYMDYELLKALQRGDKSTVERFFRQEESTAIDLPDADSVADQAGAGVGGELPSLLRACNVAGETPLHCAARAGADRIVSLFISEARRCEEEVLRAADREGKTALHASAEEGHAEAARVLMSADPGLAAIVDNNGVSPLYAAVLSKSPELVQVLIESHADGGDTPEEFYGGPNGQTALHAAAMIESPDSEGLCPIHVAARMGRVPILHELINWCPDMGELVDGEGRNFLHVAVQNQKEQIVRFVSKHPIFRRLKNGKDREGNTQLHLAVKSNHQTIVRLLLENISVRPSIVNKDGKTPLDLAIAGLGVGMYLVQNPSVCIFQCLKAIGAICSPQRLDKLVAENTTRLDQEKELKKYESTTQNLVIASVLIATVTFAAVVTMPGAMKLTTTKNGGAAVTMQGGYKADDHQNGGTPILARKFAFKAFVIADSLAFICSGIATILLMYAGSFMADPSLRSTFIIRSSRL</sequence>
<feature type="repeat" description="ANK" evidence="7">
    <location>
        <begin position="310"/>
        <end position="333"/>
    </location>
</feature>
<evidence type="ECO:0000256" key="7">
    <source>
        <dbReference type="PROSITE-ProRule" id="PRU00023"/>
    </source>
</evidence>
<dbReference type="SUPFAM" id="SSF48403">
    <property type="entry name" value="Ankyrin repeat"/>
    <property type="match status" value="1"/>
</dbReference>
<keyword evidence="5 7" id="KW-0040">ANK repeat</keyword>
<evidence type="ECO:0000256" key="8">
    <source>
        <dbReference type="SAM" id="Phobius"/>
    </source>
</evidence>
<evidence type="ECO:0000256" key="2">
    <source>
        <dbReference type="ARBA" id="ARBA00022692"/>
    </source>
</evidence>
<protein>
    <recommendedName>
        <fullName evidence="9">PGG domain-containing protein</fullName>
    </recommendedName>
</protein>
<dbReference type="InterPro" id="IPR002110">
    <property type="entry name" value="Ankyrin_rpt"/>
</dbReference>
<name>A0A6V7PJT4_ANACO</name>
<feature type="domain" description="PGG" evidence="9">
    <location>
        <begin position="404"/>
        <end position="443"/>
    </location>
</feature>
<dbReference type="Gene3D" id="1.25.40.20">
    <property type="entry name" value="Ankyrin repeat-containing domain"/>
    <property type="match status" value="2"/>
</dbReference>
<reference evidence="10" key="1">
    <citation type="submission" date="2020-07" db="EMBL/GenBank/DDBJ databases">
        <authorList>
            <person name="Lin J."/>
        </authorList>
    </citation>
    <scope>NUCLEOTIDE SEQUENCE</scope>
</reference>
<evidence type="ECO:0000259" key="9">
    <source>
        <dbReference type="Pfam" id="PF13962"/>
    </source>
</evidence>
<evidence type="ECO:0000256" key="6">
    <source>
        <dbReference type="ARBA" id="ARBA00023136"/>
    </source>
</evidence>
<gene>
    <name evidence="10" type="ORF">CB5_LOCUS14278</name>
</gene>
<feature type="repeat" description="ANK" evidence="7">
    <location>
        <begin position="184"/>
        <end position="210"/>
    </location>
</feature>
<dbReference type="PROSITE" id="PS50297">
    <property type="entry name" value="ANK_REP_REGION"/>
    <property type="match status" value="3"/>
</dbReference>
<feature type="transmembrane region" description="Helical" evidence="8">
    <location>
        <begin position="413"/>
        <end position="431"/>
    </location>
</feature>
<dbReference type="EMBL" id="LR862148">
    <property type="protein sequence ID" value="CAD1831067.1"/>
    <property type="molecule type" value="Genomic_DNA"/>
</dbReference>
<keyword evidence="4 8" id="KW-1133">Transmembrane helix</keyword>
<dbReference type="Pfam" id="PF12796">
    <property type="entry name" value="Ank_2"/>
    <property type="match status" value="2"/>
</dbReference>
<organism evidence="10">
    <name type="scientific">Ananas comosus var. bracteatus</name>
    <name type="common">red pineapple</name>
    <dbReference type="NCBI Taxonomy" id="296719"/>
    <lineage>
        <taxon>Eukaryota</taxon>
        <taxon>Viridiplantae</taxon>
        <taxon>Streptophyta</taxon>
        <taxon>Embryophyta</taxon>
        <taxon>Tracheophyta</taxon>
        <taxon>Spermatophyta</taxon>
        <taxon>Magnoliopsida</taxon>
        <taxon>Liliopsida</taxon>
        <taxon>Poales</taxon>
        <taxon>Bromeliaceae</taxon>
        <taxon>Bromelioideae</taxon>
        <taxon>Ananas</taxon>
    </lineage>
</organism>
<feature type="repeat" description="ANK" evidence="7">
    <location>
        <begin position="150"/>
        <end position="172"/>
    </location>
</feature>
<dbReference type="InterPro" id="IPR026961">
    <property type="entry name" value="PGG_dom"/>
</dbReference>
<dbReference type="AlphaFoldDB" id="A0A6V7PJT4"/>
<comment type="subcellular location">
    <subcellularLocation>
        <location evidence="1">Membrane</location>
        <topology evidence="1">Multi-pass membrane protein</topology>
    </subcellularLocation>
</comment>
<evidence type="ECO:0000313" key="10">
    <source>
        <dbReference type="EMBL" id="CAD1831067.1"/>
    </source>
</evidence>
<dbReference type="GO" id="GO:0005886">
    <property type="term" value="C:plasma membrane"/>
    <property type="evidence" value="ECO:0007669"/>
    <property type="project" value="TreeGrafter"/>
</dbReference>
<evidence type="ECO:0000256" key="5">
    <source>
        <dbReference type="ARBA" id="ARBA00023043"/>
    </source>
</evidence>